<keyword evidence="6" id="KW-1185">Reference proteome</keyword>
<dbReference type="Proteomes" id="UP001145087">
    <property type="component" value="Unassembled WGS sequence"/>
</dbReference>
<evidence type="ECO:0000256" key="3">
    <source>
        <dbReference type="ARBA" id="ARBA00023052"/>
    </source>
</evidence>
<dbReference type="RefSeq" id="WP_343333598.1">
    <property type="nucleotide sequence ID" value="NZ_JAPOHD010000027.1"/>
</dbReference>
<evidence type="ECO:0000313" key="6">
    <source>
        <dbReference type="Proteomes" id="UP001145087"/>
    </source>
</evidence>
<evidence type="ECO:0000256" key="2">
    <source>
        <dbReference type="ARBA" id="ARBA00007131"/>
    </source>
</evidence>
<comment type="cofactor">
    <cofactor evidence="1">
        <name>thiamine diphosphate</name>
        <dbReference type="ChEBI" id="CHEBI:58937"/>
    </cofactor>
</comment>
<dbReference type="Gene3D" id="3.40.50.970">
    <property type="match status" value="1"/>
</dbReference>
<reference evidence="5" key="1">
    <citation type="submission" date="2022-11" db="EMBL/GenBank/DDBJ databases">
        <title>Marilongibacter aestuarii gen. nov., sp. nov., isolated from tidal flat sediment.</title>
        <authorList>
            <person name="Jiayan W."/>
        </authorList>
    </citation>
    <scope>NUCLEOTIDE SEQUENCE</scope>
    <source>
        <strain evidence="5">Z1-6</strain>
    </source>
</reference>
<evidence type="ECO:0000313" key="5">
    <source>
        <dbReference type="EMBL" id="MCY1721267.1"/>
    </source>
</evidence>
<dbReference type="SUPFAM" id="SSF52518">
    <property type="entry name" value="Thiamin diphosphate-binding fold (THDP-binding)"/>
    <property type="match status" value="1"/>
</dbReference>
<proteinExistence type="inferred from homology"/>
<dbReference type="InterPro" id="IPR005474">
    <property type="entry name" value="Transketolase_N"/>
</dbReference>
<organism evidence="5 6">
    <name type="scientific">Draconibacterium aestuarii</name>
    <dbReference type="NCBI Taxonomy" id="2998507"/>
    <lineage>
        <taxon>Bacteria</taxon>
        <taxon>Pseudomonadati</taxon>
        <taxon>Bacteroidota</taxon>
        <taxon>Bacteroidia</taxon>
        <taxon>Marinilabiliales</taxon>
        <taxon>Prolixibacteraceae</taxon>
        <taxon>Draconibacterium</taxon>
    </lineage>
</organism>
<accession>A0A9X3F7J0</accession>
<feature type="domain" description="Transketolase N-terminal" evidence="4">
    <location>
        <begin position="13"/>
        <end position="263"/>
    </location>
</feature>
<gene>
    <name evidence="5" type="ORF">OU798_12990</name>
</gene>
<dbReference type="Pfam" id="PF00456">
    <property type="entry name" value="Transketolase_N"/>
    <property type="match status" value="1"/>
</dbReference>
<evidence type="ECO:0000259" key="4">
    <source>
        <dbReference type="Pfam" id="PF00456"/>
    </source>
</evidence>
<comment type="caution">
    <text evidence="5">The sequence shown here is derived from an EMBL/GenBank/DDBJ whole genome shotgun (WGS) entry which is preliminary data.</text>
</comment>
<dbReference type="PANTHER" id="PTHR47514">
    <property type="entry name" value="TRANSKETOLASE N-TERMINAL SECTION-RELATED"/>
    <property type="match status" value="1"/>
</dbReference>
<dbReference type="CDD" id="cd02012">
    <property type="entry name" value="TPP_TK"/>
    <property type="match status" value="1"/>
</dbReference>
<dbReference type="EMBL" id="JAPOHD010000027">
    <property type="protein sequence ID" value="MCY1721267.1"/>
    <property type="molecule type" value="Genomic_DNA"/>
</dbReference>
<keyword evidence="3" id="KW-0786">Thiamine pyrophosphate</keyword>
<dbReference type="InterPro" id="IPR029061">
    <property type="entry name" value="THDP-binding"/>
</dbReference>
<name>A0A9X3F7J0_9BACT</name>
<sequence length="278" mass="30938">MLTKTEHNDLLQTARTIRHLMIETTIKAGGAHLGGGLSMIDILVALYFKHMNVDPSDPDNPNRDRFVLSKGHAAIGYIPTLAERGFFDKKLLNSFNKFKSPFGMHPDSLKITGCDASTGSLGHGLPIALGMALGARIQKKNFRTFCIVGDGELHEGSNWEAAMTAAHYKVNNLTVFVDRNMHMIDGKVEDVMKLEPLADKWKAFGWVVLEINGHDFHEIDAAIELARNTKDKPTVIISKTIKGKGVNFMEDKTQWHYGAIDSEMAEKAHASIDEIYYE</sequence>
<dbReference type="PANTHER" id="PTHR47514:SF1">
    <property type="entry name" value="TRANSKETOLASE N-TERMINAL SECTION-RELATED"/>
    <property type="match status" value="1"/>
</dbReference>
<protein>
    <submittedName>
        <fullName evidence="5">Transketolase</fullName>
    </submittedName>
</protein>
<dbReference type="AlphaFoldDB" id="A0A9X3F7J0"/>
<evidence type="ECO:0000256" key="1">
    <source>
        <dbReference type="ARBA" id="ARBA00001964"/>
    </source>
</evidence>
<comment type="similarity">
    <text evidence="2">Belongs to the transketolase family.</text>
</comment>